<feature type="region of interest" description="Disordered" evidence="2">
    <location>
        <begin position="336"/>
        <end position="385"/>
    </location>
</feature>
<feature type="region of interest" description="Disordered" evidence="2">
    <location>
        <begin position="307"/>
        <end position="326"/>
    </location>
</feature>
<protein>
    <submittedName>
        <fullName evidence="3">Uncharacterized protein</fullName>
    </submittedName>
</protein>
<feature type="region of interest" description="Disordered" evidence="2">
    <location>
        <begin position="263"/>
        <end position="284"/>
    </location>
</feature>
<feature type="compositionally biased region" description="Polar residues" evidence="2">
    <location>
        <begin position="336"/>
        <end position="345"/>
    </location>
</feature>
<name>A0A0G4HVU7_9ALVE</name>
<feature type="region of interest" description="Disordered" evidence="2">
    <location>
        <begin position="401"/>
        <end position="455"/>
    </location>
</feature>
<keyword evidence="1" id="KW-0175">Coiled coil</keyword>
<feature type="compositionally biased region" description="Basic and acidic residues" evidence="2">
    <location>
        <begin position="356"/>
        <end position="385"/>
    </location>
</feature>
<organism evidence="3">
    <name type="scientific">Chromera velia CCMP2878</name>
    <dbReference type="NCBI Taxonomy" id="1169474"/>
    <lineage>
        <taxon>Eukaryota</taxon>
        <taxon>Sar</taxon>
        <taxon>Alveolata</taxon>
        <taxon>Colpodellida</taxon>
        <taxon>Chromeraceae</taxon>
        <taxon>Chromera</taxon>
    </lineage>
</organism>
<evidence type="ECO:0000256" key="1">
    <source>
        <dbReference type="SAM" id="Coils"/>
    </source>
</evidence>
<feature type="compositionally biased region" description="Low complexity" evidence="2">
    <location>
        <begin position="401"/>
        <end position="412"/>
    </location>
</feature>
<proteinExistence type="predicted"/>
<accession>A0A0G4HVU7</accession>
<dbReference type="AlphaFoldDB" id="A0A0G4HVU7"/>
<evidence type="ECO:0000313" key="3">
    <source>
        <dbReference type="EMBL" id="CEM48502.1"/>
    </source>
</evidence>
<dbReference type="VEuPathDB" id="CryptoDB:Cvel_8879"/>
<dbReference type="EMBL" id="CDMZ01004058">
    <property type="protein sequence ID" value="CEM48502.1"/>
    <property type="molecule type" value="Genomic_DNA"/>
</dbReference>
<sequence length="587" mass="64969">MNEEALHLTEPAVLKTDAQKAEVMVNPPTFSPLALNTTDFPFPFGSVYVPSSDYHLSSGTSNLLDDAWSVAFLYPNGLPFPLLRITKKAETKMRKDRTKRVQEPKRATRPLFPHVVFSGQEREVPIRSDGSPCSVWKDPHSGEIVIRKELLEDTQKAPELMQDICWGQEGSDPSVPFFPPPPLETRQEGLFACDVLCPLLCLFTVFATLSPPIQNPIAQHLASSVASAGYKRAPTREGTTQSLRGGVIFSGAGNLFAERVERMEKTRSEQHSISVSEDSFSSVSEETLHSTHSCVREVDTTRSSVFLQTKASREGGTPSRAVPCSTHQLPLCRWSRASTPSTHTGEGTAAGDEQNSSEKEKESFESETEREGKQTSLDLEKKGADQRFTPAAATYALSVHSSPSLSSDSPPVAESESLFSDVGEKFKEKEERNEQDHKDFEEPADPAPAPAPALPALLPLPAAAQALPRYLQATKASQSRDACQRVIVNRVMQTNASAKQKRAAAEERAADWRQREKEVEKVGREKRERRLKGILTEKERASVDRRLQMRREERRAAFCFEASGCMNQGRVRGKEGGKKSCRENGEM</sequence>
<feature type="compositionally biased region" description="Basic and acidic residues" evidence="2">
    <location>
        <begin position="422"/>
        <end position="441"/>
    </location>
</feature>
<evidence type="ECO:0000256" key="2">
    <source>
        <dbReference type="SAM" id="MobiDB-lite"/>
    </source>
</evidence>
<feature type="coiled-coil region" evidence="1">
    <location>
        <begin position="488"/>
        <end position="522"/>
    </location>
</feature>
<gene>
    <name evidence="3" type="ORF">Cvel_8879</name>
</gene>
<feature type="compositionally biased region" description="Low complexity" evidence="2">
    <location>
        <begin position="272"/>
        <end position="284"/>
    </location>
</feature>
<reference evidence="3" key="1">
    <citation type="submission" date="2014-11" db="EMBL/GenBank/DDBJ databases">
        <authorList>
            <person name="Otto D Thomas"/>
            <person name="Naeem Raeece"/>
        </authorList>
    </citation>
    <scope>NUCLEOTIDE SEQUENCE</scope>
</reference>